<comment type="caution">
    <text evidence="3">The sequence shown here is derived from an EMBL/GenBank/DDBJ whole genome shotgun (WGS) entry which is preliminary data.</text>
</comment>
<evidence type="ECO:0000313" key="4">
    <source>
        <dbReference type="Proteomes" id="UP000467840"/>
    </source>
</evidence>
<feature type="domain" description="RNase H type-1" evidence="2">
    <location>
        <begin position="67"/>
        <end position="171"/>
    </location>
</feature>
<keyword evidence="1" id="KW-0732">Signal</keyword>
<name>A0A6A6MTC8_HEVBR</name>
<dbReference type="PANTHER" id="PTHR47074:SF21">
    <property type="entry name" value="RNASE H TYPE-1 DOMAIN-CONTAINING PROTEIN"/>
    <property type="match status" value="1"/>
</dbReference>
<dbReference type="InterPro" id="IPR052929">
    <property type="entry name" value="RNase_H-like_EbsB-rel"/>
</dbReference>
<dbReference type="Gene3D" id="3.30.420.10">
    <property type="entry name" value="Ribonuclease H-like superfamily/Ribonuclease H"/>
    <property type="match status" value="1"/>
</dbReference>
<dbReference type="AlphaFoldDB" id="A0A6A6MTC8"/>
<dbReference type="GO" id="GO:0004523">
    <property type="term" value="F:RNA-DNA hybrid ribonuclease activity"/>
    <property type="evidence" value="ECO:0007669"/>
    <property type="project" value="InterPro"/>
</dbReference>
<dbReference type="InterPro" id="IPR002156">
    <property type="entry name" value="RNaseH_domain"/>
</dbReference>
<evidence type="ECO:0000313" key="3">
    <source>
        <dbReference type="EMBL" id="KAF2317081.1"/>
    </source>
</evidence>
<evidence type="ECO:0000259" key="2">
    <source>
        <dbReference type="Pfam" id="PF13456"/>
    </source>
</evidence>
<dbReference type="InterPro" id="IPR012337">
    <property type="entry name" value="RNaseH-like_sf"/>
</dbReference>
<dbReference type="SUPFAM" id="SSF53098">
    <property type="entry name" value="Ribonuclease H-like"/>
    <property type="match status" value="1"/>
</dbReference>
<dbReference type="EMBL" id="JAAGAX010000004">
    <property type="protein sequence ID" value="KAF2317081.1"/>
    <property type="molecule type" value="Genomic_DNA"/>
</dbReference>
<dbReference type="InterPro" id="IPR036397">
    <property type="entry name" value="RNaseH_sf"/>
</dbReference>
<evidence type="ECO:0000256" key="1">
    <source>
        <dbReference type="SAM" id="SignalP"/>
    </source>
</evidence>
<dbReference type="InterPro" id="IPR044730">
    <property type="entry name" value="RNase_H-like_dom_plant"/>
</dbReference>
<protein>
    <recommendedName>
        <fullName evidence="2">RNase H type-1 domain-containing protein</fullName>
    </recommendedName>
</protein>
<dbReference type="Pfam" id="PF13456">
    <property type="entry name" value="RVT_3"/>
    <property type="match status" value="1"/>
</dbReference>
<sequence length="217" mass="23989">MVHGPFGKLRMTLFLTVGSLMFFKSFLKAPGIGMNFIKGSSNDLQLNSKDSSVQGWSFPGQGNFKLNVDASISGAGRIGYGMVVRDHHGHVLMFASSIFMGSNDPAQAEISIIRYALSLAIDAGFKSLKVESDAKTTIDALRGGAPFSPYHANIFADVLYIKFCFRFCCFQTTNELAHHLTCEAFLRDRREIIWMEDLPIQLRAIASNGVLRAFVHI</sequence>
<keyword evidence="4" id="KW-1185">Reference proteome</keyword>
<dbReference type="CDD" id="cd06222">
    <property type="entry name" value="RNase_H_like"/>
    <property type="match status" value="1"/>
</dbReference>
<feature type="signal peptide" evidence="1">
    <location>
        <begin position="1"/>
        <end position="18"/>
    </location>
</feature>
<feature type="chain" id="PRO_5025418485" description="RNase H type-1 domain-containing protein" evidence="1">
    <location>
        <begin position="19"/>
        <end position="217"/>
    </location>
</feature>
<dbReference type="PANTHER" id="PTHR47074">
    <property type="entry name" value="BNAC02G40300D PROTEIN"/>
    <property type="match status" value="1"/>
</dbReference>
<reference evidence="3 4" key="1">
    <citation type="journal article" date="2020" name="Mol. Plant">
        <title>The Chromosome-Based Rubber Tree Genome Provides New Insights into Spurge Genome Evolution and Rubber Biosynthesis.</title>
        <authorList>
            <person name="Liu J."/>
            <person name="Shi C."/>
            <person name="Shi C.C."/>
            <person name="Li W."/>
            <person name="Zhang Q.J."/>
            <person name="Zhang Y."/>
            <person name="Li K."/>
            <person name="Lu H.F."/>
            <person name="Shi C."/>
            <person name="Zhu S.T."/>
            <person name="Xiao Z.Y."/>
            <person name="Nan H."/>
            <person name="Yue Y."/>
            <person name="Zhu X.G."/>
            <person name="Wu Y."/>
            <person name="Hong X.N."/>
            <person name="Fan G.Y."/>
            <person name="Tong Y."/>
            <person name="Zhang D."/>
            <person name="Mao C.L."/>
            <person name="Liu Y.L."/>
            <person name="Hao S.J."/>
            <person name="Liu W.Q."/>
            <person name="Lv M.Q."/>
            <person name="Zhang H.B."/>
            <person name="Liu Y."/>
            <person name="Hu-Tang G.R."/>
            <person name="Wang J.P."/>
            <person name="Wang J.H."/>
            <person name="Sun Y.H."/>
            <person name="Ni S.B."/>
            <person name="Chen W.B."/>
            <person name="Zhang X.C."/>
            <person name="Jiao Y.N."/>
            <person name="Eichler E.E."/>
            <person name="Li G.H."/>
            <person name="Liu X."/>
            <person name="Gao L.Z."/>
        </authorList>
    </citation>
    <scope>NUCLEOTIDE SEQUENCE [LARGE SCALE GENOMIC DNA]</scope>
    <source>
        <strain evidence="4">cv. GT1</strain>
        <tissue evidence="3">Leaf</tissue>
    </source>
</reference>
<proteinExistence type="predicted"/>
<dbReference type="Proteomes" id="UP000467840">
    <property type="component" value="Chromosome 6"/>
</dbReference>
<dbReference type="GO" id="GO:0003676">
    <property type="term" value="F:nucleic acid binding"/>
    <property type="evidence" value="ECO:0007669"/>
    <property type="project" value="InterPro"/>
</dbReference>
<gene>
    <name evidence="3" type="ORF">GH714_011620</name>
</gene>
<accession>A0A6A6MTC8</accession>
<organism evidence="3 4">
    <name type="scientific">Hevea brasiliensis</name>
    <name type="common">Para rubber tree</name>
    <name type="synonym">Siphonia brasiliensis</name>
    <dbReference type="NCBI Taxonomy" id="3981"/>
    <lineage>
        <taxon>Eukaryota</taxon>
        <taxon>Viridiplantae</taxon>
        <taxon>Streptophyta</taxon>
        <taxon>Embryophyta</taxon>
        <taxon>Tracheophyta</taxon>
        <taxon>Spermatophyta</taxon>
        <taxon>Magnoliopsida</taxon>
        <taxon>eudicotyledons</taxon>
        <taxon>Gunneridae</taxon>
        <taxon>Pentapetalae</taxon>
        <taxon>rosids</taxon>
        <taxon>fabids</taxon>
        <taxon>Malpighiales</taxon>
        <taxon>Euphorbiaceae</taxon>
        <taxon>Crotonoideae</taxon>
        <taxon>Micrandreae</taxon>
        <taxon>Hevea</taxon>
    </lineage>
</organism>